<comment type="caution">
    <text evidence="5">The sequence shown here is derived from an EMBL/GenBank/DDBJ whole genome shotgun (WGS) entry which is preliminary data.</text>
</comment>
<dbReference type="CDD" id="cd06225">
    <property type="entry name" value="HAMP"/>
    <property type="match status" value="1"/>
</dbReference>
<dbReference type="SUPFAM" id="SSF55073">
    <property type="entry name" value="Nucleotide cyclase"/>
    <property type="match status" value="1"/>
</dbReference>
<dbReference type="AlphaFoldDB" id="A0A016XGT0"/>
<dbReference type="GO" id="GO:0007165">
    <property type="term" value="P:signal transduction"/>
    <property type="evidence" value="ECO:0007669"/>
    <property type="project" value="InterPro"/>
</dbReference>
<protein>
    <submittedName>
        <fullName evidence="5">Diguanylate cyclase</fullName>
    </submittedName>
</protein>
<dbReference type="SMART" id="SM00267">
    <property type="entry name" value="GGDEF"/>
    <property type="match status" value="1"/>
</dbReference>
<dbReference type="PROSITE" id="PS50887">
    <property type="entry name" value="GGDEF"/>
    <property type="match status" value="1"/>
</dbReference>
<dbReference type="OrthoDB" id="9813903at2"/>
<dbReference type="Pfam" id="PF00990">
    <property type="entry name" value="GGDEF"/>
    <property type="match status" value="1"/>
</dbReference>
<evidence type="ECO:0000313" key="6">
    <source>
        <dbReference type="Proteomes" id="UP000023268"/>
    </source>
</evidence>
<dbReference type="InterPro" id="IPR052155">
    <property type="entry name" value="Biofilm_reg_signaling"/>
</dbReference>
<dbReference type="Gene3D" id="3.20.20.450">
    <property type="entry name" value="EAL domain"/>
    <property type="match status" value="1"/>
</dbReference>
<dbReference type="InterPro" id="IPR035965">
    <property type="entry name" value="PAS-like_dom_sf"/>
</dbReference>
<dbReference type="SMART" id="SM00091">
    <property type="entry name" value="PAS"/>
    <property type="match status" value="1"/>
</dbReference>
<dbReference type="Pfam" id="PF08448">
    <property type="entry name" value="PAS_4"/>
    <property type="match status" value="1"/>
</dbReference>
<reference evidence="5 6" key="1">
    <citation type="submission" date="2014-02" db="EMBL/GenBank/DDBJ databases">
        <title>Draft Genome of Hylemonella gracilis isolated from the Niagara River.</title>
        <authorList>
            <person name="Pawlowski D.R."/>
            <person name="Koudelka G.B."/>
        </authorList>
    </citation>
    <scope>NUCLEOTIDE SEQUENCE [LARGE SCALE GENOMIC DNA]</scope>
    <source>
        <strain evidence="5 6">Niagara R</strain>
    </source>
</reference>
<dbReference type="Gene3D" id="6.10.340.10">
    <property type="match status" value="1"/>
</dbReference>
<dbReference type="InterPro" id="IPR000700">
    <property type="entry name" value="PAS-assoc_C"/>
</dbReference>
<dbReference type="InterPro" id="IPR001633">
    <property type="entry name" value="EAL_dom"/>
</dbReference>
<dbReference type="EMBL" id="JEMG01000001">
    <property type="protein sequence ID" value="EYC51314.1"/>
    <property type="molecule type" value="Genomic_DNA"/>
</dbReference>
<dbReference type="SUPFAM" id="SSF141868">
    <property type="entry name" value="EAL domain-like"/>
    <property type="match status" value="1"/>
</dbReference>
<dbReference type="Gene3D" id="3.30.70.270">
    <property type="match status" value="1"/>
</dbReference>
<dbReference type="InterPro" id="IPR029787">
    <property type="entry name" value="Nucleotide_cyclase"/>
</dbReference>
<dbReference type="PROSITE" id="PS50883">
    <property type="entry name" value="EAL"/>
    <property type="match status" value="1"/>
</dbReference>
<feature type="domain" description="EAL" evidence="2">
    <location>
        <begin position="760"/>
        <end position="1012"/>
    </location>
</feature>
<organism evidence="5 6">
    <name type="scientific">Hylemonella gracilis str. Niagara R</name>
    <dbReference type="NCBI Taxonomy" id="1458275"/>
    <lineage>
        <taxon>Bacteria</taxon>
        <taxon>Pseudomonadati</taxon>
        <taxon>Pseudomonadota</taxon>
        <taxon>Betaproteobacteria</taxon>
        <taxon>Burkholderiales</taxon>
        <taxon>Comamonadaceae</taxon>
        <taxon>Hylemonella</taxon>
    </lineage>
</organism>
<dbReference type="InterPro" id="IPR043128">
    <property type="entry name" value="Rev_trsase/Diguanyl_cyclase"/>
</dbReference>
<evidence type="ECO:0000259" key="3">
    <source>
        <dbReference type="PROSITE" id="PS50885"/>
    </source>
</evidence>
<dbReference type="STRING" id="1458275.AZ34_09600"/>
<sequence length="1018" mass="113105">MLRIASRSVARRGSVTRQLSWTMGGLIVALLLVLVALGYAAMSWAASRLAPILARQTAELRAEAGAAIFQQAQNSVLRLQEELLLRLEQQDLEQARRRFDVLFAPGWDGLWRLRPQWVDTESAPTMYLRAGPRGPSDSVRLRAVVSYQLLREQGPALAPPFFSAYMDFVEDGLMVYARGRDWGGAAQVDASNAQYPTMIGSRPENNPKRMLFWTPVYFDQQAQSWLVSVIQPLDWRGAWVGTVGHDIAVQTLLDAVRARSAEGGLQMILSADGQLIAHPDLQNPIVQAEGQLAIQQSGDPLLVKVHALIAAEEARSGQSSGARRIGATQGENGHEAYWVAWSRIKGPDWRWVQLLPQSQVDQVLRWGATLAFLIGLLGLLPALWVMRVLIRRIVSRPLQRLTVAVDELGQGHMPAPIAMSGSDELGRLARAFDGMVLELRAGESARRRYLTRLEEEHARLLALLGAMDLGILFVTADNQIQYCNGTFLRIWQMDESANLVGRPAGEVLSDSAVEIMQPTHFSSHLHELLGTREASASYEIATGDGRVIVQTAYPVRDAEGRFIGQLWIHEDVTRERQTAEQLVYLAERDALTGLYNRRRFEDELGRFIQESQRRHRQGALLFFDLDEFKHINDTFGHRAGDAVLIRVASEVGALTRRNELLCRLGGDEFAVLMPDARQEEAEHLAERIVRAIALIPFRIDGQNLRLTSSLGIALYTQGSVSAEELVAHADTAMYQAKESGKNGWKLYLPGRDTSRKMITRLGWNDRIARALEQGLFRLHYQGVYHAGDGAVSHLEALIRMVDQDDSTQLIMPGQFIPYAEKSGKIVDIDRWVVRASIEQLAANPAMPPLAVNISGRSFDQASFPHYIAEMLTMHGVAPERLLVELTETSAVSDLQDAECFIEALRQTGCQTCLDDFGAGFASFAYLKHLKVDLLKIDGLFIRDLPKDGDNQVFVRAIVDVARALGKRTVAEFVEDAQTLAMVRTLGVDLVQGYHLDRPRADHPALAPVSQSHPASDPA</sequence>
<dbReference type="PROSITE" id="PS50885">
    <property type="entry name" value="HAMP"/>
    <property type="match status" value="1"/>
</dbReference>
<gene>
    <name evidence="5" type="ORF">AZ34_09600</name>
</gene>
<dbReference type="Pfam" id="PF00672">
    <property type="entry name" value="HAMP"/>
    <property type="match status" value="1"/>
</dbReference>
<dbReference type="Proteomes" id="UP000023268">
    <property type="component" value="Unassembled WGS sequence"/>
</dbReference>
<evidence type="ECO:0000259" key="2">
    <source>
        <dbReference type="PROSITE" id="PS50883"/>
    </source>
</evidence>
<dbReference type="GO" id="GO:0016020">
    <property type="term" value="C:membrane"/>
    <property type="evidence" value="ECO:0007669"/>
    <property type="project" value="InterPro"/>
</dbReference>
<dbReference type="InterPro" id="IPR013656">
    <property type="entry name" value="PAS_4"/>
</dbReference>
<feature type="domain" description="HAMP" evidence="3">
    <location>
        <begin position="392"/>
        <end position="444"/>
    </location>
</feature>
<dbReference type="PANTHER" id="PTHR44757:SF2">
    <property type="entry name" value="BIOFILM ARCHITECTURE MAINTENANCE PROTEIN MBAA"/>
    <property type="match status" value="1"/>
</dbReference>
<evidence type="ECO:0000313" key="5">
    <source>
        <dbReference type="EMBL" id="EYC51314.1"/>
    </source>
</evidence>
<dbReference type="GO" id="GO:0003824">
    <property type="term" value="F:catalytic activity"/>
    <property type="evidence" value="ECO:0007669"/>
    <property type="project" value="UniProtKB-ARBA"/>
</dbReference>
<dbReference type="FunFam" id="3.30.70.270:FF:000001">
    <property type="entry name" value="Diguanylate cyclase domain protein"/>
    <property type="match status" value="1"/>
</dbReference>
<feature type="domain" description="PAC" evidence="1">
    <location>
        <begin position="534"/>
        <end position="584"/>
    </location>
</feature>
<feature type="domain" description="GGDEF" evidence="4">
    <location>
        <begin position="616"/>
        <end position="749"/>
    </location>
</feature>
<dbReference type="SUPFAM" id="SSF55785">
    <property type="entry name" value="PYP-like sensor domain (PAS domain)"/>
    <property type="match status" value="1"/>
</dbReference>
<dbReference type="SMART" id="SM00052">
    <property type="entry name" value="EAL"/>
    <property type="match status" value="1"/>
</dbReference>
<dbReference type="InterPro" id="IPR035919">
    <property type="entry name" value="EAL_sf"/>
</dbReference>
<name>A0A016XGT0_9BURK</name>
<dbReference type="InterPro" id="IPR000160">
    <property type="entry name" value="GGDEF_dom"/>
</dbReference>
<evidence type="ECO:0000259" key="1">
    <source>
        <dbReference type="PROSITE" id="PS50113"/>
    </source>
</evidence>
<evidence type="ECO:0000259" key="4">
    <source>
        <dbReference type="PROSITE" id="PS50887"/>
    </source>
</evidence>
<dbReference type="InterPro" id="IPR000014">
    <property type="entry name" value="PAS"/>
</dbReference>
<dbReference type="Gene3D" id="3.30.450.20">
    <property type="entry name" value="PAS domain"/>
    <property type="match status" value="3"/>
</dbReference>
<dbReference type="PANTHER" id="PTHR44757">
    <property type="entry name" value="DIGUANYLATE CYCLASE DGCP"/>
    <property type="match status" value="1"/>
</dbReference>
<dbReference type="SUPFAM" id="SSF158472">
    <property type="entry name" value="HAMP domain-like"/>
    <property type="match status" value="1"/>
</dbReference>
<dbReference type="Pfam" id="PF00563">
    <property type="entry name" value="EAL"/>
    <property type="match status" value="1"/>
</dbReference>
<proteinExistence type="predicted"/>
<dbReference type="CDD" id="cd01948">
    <property type="entry name" value="EAL"/>
    <property type="match status" value="1"/>
</dbReference>
<dbReference type="CDD" id="cd01949">
    <property type="entry name" value="GGDEF"/>
    <property type="match status" value="1"/>
</dbReference>
<dbReference type="PROSITE" id="PS50113">
    <property type="entry name" value="PAC"/>
    <property type="match status" value="1"/>
</dbReference>
<dbReference type="InterPro" id="IPR003660">
    <property type="entry name" value="HAMP_dom"/>
</dbReference>
<dbReference type="RefSeq" id="WP_051509656.1">
    <property type="nucleotide sequence ID" value="NZ_JEMG01000001.1"/>
</dbReference>
<dbReference type="SMART" id="SM00304">
    <property type="entry name" value="HAMP"/>
    <property type="match status" value="1"/>
</dbReference>
<accession>A0A016XGT0</accession>
<dbReference type="eggNOG" id="COG5001">
    <property type="taxonomic scope" value="Bacteria"/>
</dbReference>
<dbReference type="NCBIfam" id="TIGR00254">
    <property type="entry name" value="GGDEF"/>
    <property type="match status" value="1"/>
</dbReference>